<dbReference type="InterPro" id="IPR051218">
    <property type="entry name" value="Sec_MonoDiacylglyc_Lipase"/>
</dbReference>
<dbReference type="AlphaFoldDB" id="A0A1M5PTH3"/>
<dbReference type="InterPro" id="IPR002921">
    <property type="entry name" value="Fungal_lipase-type"/>
</dbReference>
<evidence type="ECO:0000259" key="2">
    <source>
        <dbReference type="Pfam" id="PF01764"/>
    </source>
</evidence>
<feature type="transmembrane region" description="Helical" evidence="1">
    <location>
        <begin position="211"/>
        <end position="230"/>
    </location>
</feature>
<dbReference type="PANTHER" id="PTHR45856:SF24">
    <property type="entry name" value="FUNGAL LIPASE-LIKE DOMAIN-CONTAINING PROTEIN"/>
    <property type="match status" value="1"/>
</dbReference>
<accession>A0A1M5PTH3</accession>
<dbReference type="OrthoDB" id="5522031at2"/>
<evidence type="ECO:0000313" key="3">
    <source>
        <dbReference type="EMBL" id="SHH05174.1"/>
    </source>
</evidence>
<organism evidence="3 4">
    <name type="scientific">Bradyrhizobium erythrophlei</name>
    <dbReference type="NCBI Taxonomy" id="1437360"/>
    <lineage>
        <taxon>Bacteria</taxon>
        <taxon>Pseudomonadati</taxon>
        <taxon>Pseudomonadota</taxon>
        <taxon>Alphaproteobacteria</taxon>
        <taxon>Hyphomicrobiales</taxon>
        <taxon>Nitrobacteraceae</taxon>
        <taxon>Bradyrhizobium</taxon>
    </lineage>
</organism>
<dbReference type="Gene3D" id="3.40.50.1820">
    <property type="entry name" value="alpha/beta hydrolase"/>
    <property type="match status" value="1"/>
</dbReference>
<feature type="domain" description="Fungal lipase-type" evidence="2">
    <location>
        <begin position="72"/>
        <end position="194"/>
    </location>
</feature>
<evidence type="ECO:0000313" key="4">
    <source>
        <dbReference type="Proteomes" id="UP000190675"/>
    </source>
</evidence>
<keyword evidence="1" id="KW-0812">Transmembrane</keyword>
<dbReference type="GO" id="GO:0006629">
    <property type="term" value="P:lipid metabolic process"/>
    <property type="evidence" value="ECO:0007669"/>
    <property type="project" value="InterPro"/>
</dbReference>
<dbReference type="Pfam" id="PF01764">
    <property type="entry name" value="Lipase_3"/>
    <property type="match status" value="1"/>
</dbReference>
<gene>
    <name evidence="3" type="ORF">SAMN05444169_5466</name>
</gene>
<dbReference type="CDD" id="cd00519">
    <property type="entry name" value="Lipase_3"/>
    <property type="match status" value="1"/>
</dbReference>
<keyword evidence="1" id="KW-0472">Membrane</keyword>
<sequence>MAIKKQISFDPKVPLAKENAAFAVKLASMAYKTRSEIEAGLDDLGFKDEQAAFVRSRLCSCFIIRCEDVTAIAFKGTTNWREHLNNANVWPEVTSHGRVHSGLLYTMERLSPLLQQLIGADVLSGRKILLTGHSRGGALAQIFASSLVVGGHMPHSVWAFGSPMVGDHTFASLLTNVPVAIYRNGNDPISLFPPSISPNSAIAKWILSFKVVYIPVILIRYVGIVISNYFSPVAPS</sequence>
<dbReference type="InterPro" id="IPR029058">
    <property type="entry name" value="AB_hydrolase_fold"/>
</dbReference>
<reference evidence="3 4" key="1">
    <citation type="submission" date="2016-11" db="EMBL/GenBank/DDBJ databases">
        <authorList>
            <person name="Jaros S."/>
            <person name="Januszkiewicz K."/>
            <person name="Wedrychowicz H."/>
        </authorList>
    </citation>
    <scope>NUCLEOTIDE SEQUENCE [LARGE SCALE GENOMIC DNA]</scope>
    <source>
        <strain evidence="3 4">GAS242</strain>
    </source>
</reference>
<dbReference type="PANTHER" id="PTHR45856">
    <property type="entry name" value="ALPHA/BETA-HYDROLASES SUPERFAMILY PROTEIN"/>
    <property type="match status" value="1"/>
</dbReference>
<evidence type="ECO:0000256" key="1">
    <source>
        <dbReference type="SAM" id="Phobius"/>
    </source>
</evidence>
<proteinExistence type="predicted"/>
<name>A0A1M5PTH3_9BRAD</name>
<dbReference type="EMBL" id="LT670818">
    <property type="protein sequence ID" value="SHH05174.1"/>
    <property type="molecule type" value="Genomic_DNA"/>
</dbReference>
<dbReference type="RefSeq" id="WP_079568607.1">
    <property type="nucleotide sequence ID" value="NZ_LT670818.1"/>
</dbReference>
<dbReference type="SUPFAM" id="SSF53474">
    <property type="entry name" value="alpha/beta-Hydrolases"/>
    <property type="match status" value="1"/>
</dbReference>
<protein>
    <submittedName>
        <fullName evidence="3">Lipase (Class 3)</fullName>
    </submittedName>
</protein>
<dbReference type="Proteomes" id="UP000190675">
    <property type="component" value="Chromosome I"/>
</dbReference>
<keyword evidence="1" id="KW-1133">Transmembrane helix</keyword>